<sequence>MHNIKNSYIHTSVRIYGSTTVGENSTVMENVILGYPQHDILLGITEQGKQIEELDFPGCEIGSSSFIRAGTTIFSNVKAGSRLRTGHNAMIRERTVIGDNVLVGTNVIIDGNVSIGNNVSIQGNAYIPTHVTIEDNVFIGPCAVLANDKYPIRGEYHPEGPVIRKGASIGANSTLVPGVEIGEGAMVAAGALVTKDVPPWKLALGCPARIADLPEKLQSLNKI</sequence>
<proteinExistence type="predicted"/>
<reference evidence="2 3" key="1">
    <citation type="journal article" date="2011" name="Appl. Environ. Microbiol.">
        <title>Methanogenic archaea isolated from Taiwan's Chelungpu fault.</title>
        <authorList>
            <person name="Wu S.Y."/>
            <person name="Lai M.C."/>
        </authorList>
    </citation>
    <scope>NUCLEOTIDE SEQUENCE [LARGE SCALE GENOMIC DNA]</scope>
    <source>
        <strain evidence="2 3">St545Mb</strain>
    </source>
</reference>
<evidence type="ECO:0000256" key="1">
    <source>
        <dbReference type="ARBA" id="ARBA00022679"/>
    </source>
</evidence>
<dbReference type="Proteomes" id="UP001206983">
    <property type="component" value="Unassembled WGS sequence"/>
</dbReference>
<dbReference type="InterPro" id="IPR050179">
    <property type="entry name" value="Trans_hexapeptide_repeat"/>
</dbReference>
<dbReference type="GO" id="GO:0016740">
    <property type="term" value="F:transferase activity"/>
    <property type="evidence" value="ECO:0007669"/>
    <property type="project" value="UniProtKB-KW"/>
</dbReference>
<dbReference type="InterPro" id="IPR001451">
    <property type="entry name" value="Hexapep"/>
</dbReference>
<dbReference type="PANTHER" id="PTHR43300">
    <property type="entry name" value="ACETYLTRANSFERASE"/>
    <property type="match status" value="1"/>
</dbReference>
<dbReference type="EMBL" id="JTEO01000005">
    <property type="protein sequence ID" value="MCQ6963429.1"/>
    <property type="molecule type" value="Genomic_DNA"/>
</dbReference>
<gene>
    <name evidence="2" type="ORF">PV02_10035</name>
</gene>
<accession>A0AAE3HC41</accession>
<name>A0AAE3HC41_9EURY</name>
<dbReference type="Gene3D" id="2.160.10.10">
    <property type="entry name" value="Hexapeptide repeat proteins"/>
    <property type="match status" value="1"/>
</dbReference>
<dbReference type="InterPro" id="IPR018357">
    <property type="entry name" value="Hexapep_transf_CS"/>
</dbReference>
<keyword evidence="3" id="KW-1185">Reference proteome</keyword>
<keyword evidence="1" id="KW-0808">Transferase</keyword>
<dbReference type="AlphaFoldDB" id="A0AAE3HC41"/>
<dbReference type="PROSITE" id="PS00101">
    <property type="entry name" value="HEXAPEP_TRANSFERASES"/>
    <property type="match status" value="1"/>
</dbReference>
<organism evidence="2 3">
    <name type="scientific">Methanolobus chelungpuianus</name>
    <dbReference type="NCBI Taxonomy" id="502115"/>
    <lineage>
        <taxon>Archaea</taxon>
        <taxon>Methanobacteriati</taxon>
        <taxon>Methanobacteriota</taxon>
        <taxon>Stenosarchaea group</taxon>
        <taxon>Methanomicrobia</taxon>
        <taxon>Methanosarcinales</taxon>
        <taxon>Methanosarcinaceae</taxon>
        <taxon>Methanolobus</taxon>
    </lineage>
</organism>
<dbReference type="PANTHER" id="PTHR43300:SF4">
    <property type="entry name" value="ACYL-[ACYL-CARRIER-PROTEIN]--UDP-N-ACETYLGLUCOSAMINE O-ACYLTRANSFERASE"/>
    <property type="match status" value="1"/>
</dbReference>
<comment type="caution">
    <text evidence="2">The sequence shown here is derived from an EMBL/GenBank/DDBJ whole genome shotgun (WGS) entry which is preliminary data.</text>
</comment>
<dbReference type="Pfam" id="PF00132">
    <property type="entry name" value="Hexapep"/>
    <property type="match status" value="2"/>
</dbReference>
<dbReference type="SUPFAM" id="SSF51161">
    <property type="entry name" value="Trimeric LpxA-like enzymes"/>
    <property type="match status" value="2"/>
</dbReference>
<dbReference type="InterPro" id="IPR011004">
    <property type="entry name" value="Trimer_LpxA-like_sf"/>
</dbReference>
<dbReference type="RefSeq" id="WP_256623305.1">
    <property type="nucleotide sequence ID" value="NZ_JTEO01000005.1"/>
</dbReference>
<evidence type="ECO:0000313" key="3">
    <source>
        <dbReference type="Proteomes" id="UP001206983"/>
    </source>
</evidence>
<protein>
    <submittedName>
        <fullName evidence="2">Acetyltransferase</fullName>
    </submittedName>
</protein>
<dbReference type="CDD" id="cd03358">
    <property type="entry name" value="LbH_WxcM_N_like"/>
    <property type="match status" value="1"/>
</dbReference>
<evidence type="ECO:0000313" key="2">
    <source>
        <dbReference type="EMBL" id="MCQ6963429.1"/>
    </source>
</evidence>